<dbReference type="OrthoDB" id="2729743at2759"/>
<name>A0A4R0R4B6_9APHY</name>
<proteinExistence type="predicted"/>
<accession>A0A4R0R4B6</accession>
<dbReference type="InterPro" id="IPR036047">
    <property type="entry name" value="F-box-like_dom_sf"/>
</dbReference>
<dbReference type="Pfam" id="PF12937">
    <property type="entry name" value="F-box-like"/>
    <property type="match status" value="1"/>
</dbReference>
<dbReference type="EMBL" id="RWJN01000536">
    <property type="protein sequence ID" value="TCD60843.1"/>
    <property type="molecule type" value="Genomic_DNA"/>
</dbReference>
<evidence type="ECO:0000313" key="3">
    <source>
        <dbReference type="Proteomes" id="UP000292702"/>
    </source>
</evidence>
<organism evidence="2 3">
    <name type="scientific">Steccherinum ochraceum</name>
    <dbReference type="NCBI Taxonomy" id="92696"/>
    <lineage>
        <taxon>Eukaryota</taxon>
        <taxon>Fungi</taxon>
        <taxon>Dikarya</taxon>
        <taxon>Basidiomycota</taxon>
        <taxon>Agaricomycotina</taxon>
        <taxon>Agaricomycetes</taxon>
        <taxon>Polyporales</taxon>
        <taxon>Steccherinaceae</taxon>
        <taxon>Steccherinum</taxon>
    </lineage>
</organism>
<dbReference type="SUPFAM" id="SSF81383">
    <property type="entry name" value="F-box domain"/>
    <property type="match status" value="1"/>
</dbReference>
<dbReference type="InterPro" id="IPR001810">
    <property type="entry name" value="F-box_dom"/>
</dbReference>
<sequence>MGPNPTGIHPPAVYKKKSRMHAVVAPRSVPIPVLSSSPEAAVANLSGGKPIPPEIVDQIIGDLDKKSLSACTLVSRHWHNPAHYRLFRSIVVVDAPSSTDKAHGLAAFDSLVQSSQGYADVAQNIHELSIMGIAVQGEFPEDEEYCTTDTAHLGRILARLPALESLHLIGIRLKASIPSLQPSPKPLMKVHLDIIAFEATGWELNGAVAGPPSSAFTQLMSLFGHVQTLQMGPSTLWLSIPSSHLESRTQLSPMLQGHSPYGYYWSHPPSANEVAASLPKELLIDNILFRTNRQMELSMADFMLILAHGPHICRALQSVDIQDEVEVIHGLLLHLGPHLFHLRFHLDWYDDDKGLEDPFSISACTSLHALHVDVSAPSRGAWTPNVENTCLRKILLHLPSSVKKATVRFKRSQLFQHKTWSTEYIDGLDWGAIDEALSVRGSLEQLTFEISCARYVGEKPKFDDEVATIRDRLPKLVRKGMVVVLAVSDGDIAALVASSN</sequence>
<reference evidence="2 3" key="1">
    <citation type="submission" date="2018-11" db="EMBL/GenBank/DDBJ databases">
        <title>Genome assembly of Steccherinum ochraceum LE-BIN_3174, the white-rot fungus of the Steccherinaceae family (The Residual Polyporoid clade, Polyporales, Basidiomycota).</title>
        <authorList>
            <person name="Fedorova T.V."/>
            <person name="Glazunova O.A."/>
            <person name="Landesman E.O."/>
            <person name="Moiseenko K.V."/>
            <person name="Psurtseva N.V."/>
            <person name="Savinova O.S."/>
            <person name="Shakhova N.V."/>
            <person name="Tyazhelova T.V."/>
            <person name="Vasina D.V."/>
        </authorList>
    </citation>
    <scope>NUCLEOTIDE SEQUENCE [LARGE SCALE GENOMIC DNA]</scope>
    <source>
        <strain evidence="2 3">LE-BIN_3174</strain>
    </source>
</reference>
<dbReference type="AlphaFoldDB" id="A0A4R0R4B6"/>
<dbReference type="Proteomes" id="UP000292702">
    <property type="component" value="Unassembled WGS sequence"/>
</dbReference>
<keyword evidence="3" id="KW-1185">Reference proteome</keyword>
<evidence type="ECO:0000313" key="2">
    <source>
        <dbReference type="EMBL" id="TCD60843.1"/>
    </source>
</evidence>
<evidence type="ECO:0000259" key="1">
    <source>
        <dbReference type="Pfam" id="PF12937"/>
    </source>
</evidence>
<protein>
    <recommendedName>
        <fullName evidence="1">F-box domain-containing protein</fullName>
    </recommendedName>
</protein>
<feature type="domain" description="F-box" evidence="1">
    <location>
        <begin position="51"/>
        <end position="90"/>
    </location>
</feature>
<comment type="caution">
    <text evidence="2">The sequence shown here is derived from an EMBL/GenBank/DDBJ whole genome shotgun (WGS) entry which is preliminary data.</text>
</comment>
<gene>
    <name evidence="2" type="ORF">EIP91_009407</name>
</gene>